<dbReference type="GO" id="GO:0000287">
    <property type="term" value="F:magnesium ion binding"/>
    <property type="evidence" value="ECO:0007669"/>
    <property type="project" value="TreeGrafter"/>
</dbReference>
<dbReference type="Pfam" id="PF08282">
    <property type="entry name" value="Hydrolase_3"/>
    <property type="match status" value="1"/>
</dbReference>
<proteinExistence type="predicted"/>
<sequence length="263" mass="29210">MSGKLISVDLDGTIVFERQVDPDGIAALHEWQAAGNLAVCNTGKSIAATKHALRNTDLEFDYYVLYTGAVVTNKDYEVLTSHTLPNEVVTEIATKLQGMDNLAVFATTLDTPDVRISSTINASKSTSILQTFAPLTIAEIPEHTFVGIPLWLDDTDEAIDALHQQILSEYGEILDCHRNQNFLDIVPPNCTKATGLEWLVPRLDHSQHIHFETYSLGDSWNDMDMHNWADHSVSFPYSPAEVQELTEQVTPTAAEFIRKVLAQ</sequence>
<dbReference type="PATRIC" id="fig|1224164.3.peg.226"/>
<dbReference type="SUPFAM" id="SSF56784">
    <property type="entry name" value="HAD-like"/>
    <property type="match status" value="1"/>
</dbReference>
<evidence type="ECO:0000313" key="1">
    <source>
        <dbReference type="EMBL" id="AHI21629.1"/>
    </source>
</evidence>
<dbReference type="NCBIfam" id="TIGR01484">
    <property type="entry name" value="HAD-SF-IIB"/>
    <property type="match status" value="1"/>
</dbReference>
<dbReference type="InterPro" id="IPR023214">
    <property type="entry name" value="HAD_sf"/>
</dbReference>
<accession>W5XY52</accession>
<reference evidence="1 2" key="1">
    <citation type="submission" date="2013-02" db="EMBL/GenBank/DDBJ databases">
        <title>The complete genome sequence of Corynebacterium vitaeruminis DSM 20294.</title>
        <authorList>
            <person name="Ruckert C."/>
            <person name="Albersmeier A."/>
            <person name="Kalinowski J."/>
        </authorList>
    </citation>
    <scope>NUCLEOTIDE SEQUENCE [LARGE SCALE GENOMIC DNA]</scope>
    <source>
        <strain evidence="2">ATCC 10234</strain>
    </source>
</reference>
<dbReference type="PANTHER" id="PTHR10000">
    <property type="entry name" value="PHOSPHOSERINE PHOSPHATASE"/>
    <property type="match status" value="1"/>
</dbReference>
<dbReference type="GO" id="GO:0005829">
    <property type="term" value="C:cytosol"/>
    <property type="evidence" value="ECO:0007669"/>
    <property type="project" value="TreeGrafter"/>
</dbReference>
<name>W5XY52_9CORY</name>
<dbReference type="EMBL" id="CP004353">
    <property type="protein sequence ID" value="AHI21629.1"/>
    <property type="molecule type" value="Genomic_DNA"/>
</dbReference>
<dbReference type="Gene3D" id="3.40.50.1000">
    <property type="entry name" value="HAD superfamily/HAD-like"/>
    <property type="match status" value="1"/>
</dbReference>
<evidence type="ECO:0000313" key="2">
    <source>
        <dbReference type="Proteomes" id="UP000019222"/>
    </source>
</evidence>
<dbReference type="InterPro" id="IPR036412">
    <property type="entry name" value="HAD-like_sf"/>
</dbReference>
<keyword evidence="2" id="KW-1185">Reference proteome</keyword>
<gene>
    <name evidence="1" type="ORF">B843_01165</name>
</gene>
<dbReference type="Gene3D" id="3.30.1240.10">
    <property type="match status" value="1"/>
</dbReference>
<dbReference type="AlphaFoldDB" id="W5XY52"/>
<organism evidence="1 2">
    <name type="scientific">Corynebacterium vitaeruminis DSM 20294</name>
    <dbReference type="NCBI Taxonomy" id="1224164"/>
    <lineage>
        <taxon>Bacteria</taxon>
        <taxon>Bacillati</taxon>
        <taxon>Actinomycetota</taxon>
        <taxon>Actinomycetes</taxon>
        <taxon>Mycobacteriales</taxon>
        <taxon>Corynebacteriaceae</taxon>
        <taxon>Corynebacterium</taxon>
    </lineage>
</organism>
<dbReference type="HOGENOM" id="CLU_044146_3_2_11"/>
<dbReference type="KEGG" id="cvt:B843_01165"/>
<dbReference type="eggNOG" id="COG0561">
    <property type="taxonomic scope" value="Bacteria"/>
</dbReference>
<dbReference type="Proteomes" id="UP000019222">
    <property type="component" value="Chromosome"/>
</dbReference>
<dbReference type="GO" id="GO:0016791">
    <property type="term" value="F:phosphatase activity"/>
    <property type="evidence" value="ECO:0007669"/>
    <property type="project" value="UniProtKB-ARBA"/>
</dbReference>
<dbReference type="RefSeq" id="WP_025251700.1">
    <property type="nucleotide sequence ID" value="NZ_CP004353.1"/>
</dbReference>
<dbReference type="STRING" id="1224164.B843_01165"/>
<dbReference type="PANTHER" id="PTHR10000:SF8">
    <property type="entry name" value="HAD SUPERFAMILY HYDROLASE-LIKE, TYPE 3"/>
    <property type="match status" value="1"/>
</dbReference>
<dbReference type="InterPro" id="IPR006379">
    <property type="entry name" value="HAD-SF_hydro_IIB"/>
</dbReference>
<keyword evidence="1" id="KW-0378">Hydrolase</keyword>
<protein>
    <submittedName>
        <fullName evidence="1">HAD-superfamily hydrolase</fullName>
    </submittedName>
</protein>